<keyword evidence="2" id="KW-0472">Membrane</keyword>
<evidence type="ECO:0000256" key="2">
    <source>
        <dbReference type="SAM" id="Phobius"/>
    </source>
</evidence>
<accession>D1BRT2</accession>
<name>D1BRT2_XYLCX</name>
<keyword evidence="2" id="KW-0812">Transmembrane</keyword>
<protein>
    <recommendedName>
        <fullName evidence="5">SHOCT domain-containing protein</fullName>
    </recommendedName>
</protein>
<keyword evidence="2" id="KW-1133">Transmembrane helix</keyword>
<dbReference type="EMBL" id="CP001821">
    <property type="protein sequence ID" value="ACZ32348.1"/>
    <property type="molecule type" value="Genomic_DNA"/>
</dbReference>
<evidence type="ECO:0000313" key="3">
    <source>
        <dbReference type="EMBL" id="ACZ32348.1"/>
    </source>
</evidence>
<keyword evidence="4" id="KW-1185">Reference proteome</keyword>
<reference evidence="4" key="1">
    <citation type="submission" date="2009-11" db="EMBL/GenBank/DDBJ databases">
        <title>The complete chromosome of Xylanimonas cellulosilytica DSM 15894.</title>
        <authorList>
            <consortium name="US DOE Joint Genome Institute (JGI-PGF)"/>
            <person name="Lucas S."/>
            <person name="Copeland A."/>
            <person name="Lapidus A."/>
            <person name="Glavina del Rio T."/>
            <person name="Dalin E."/>
            <person name="Tice H."/>
            <person name="Bruce D."/>
            <person name="Goodwin L."/>
            <person name="Pitluck S."/>
            <person name="Kyrpides N."/>
            <person name="Mavromatis K."/>
            <person name="Ivanova N."/>
            <person name="Mikhailova N."/>
            <person name="Foster B."/>
            <person name="Clum A."/>
            <person name="Brettin T."/>
            <person name="Detter J.C."/>
            <person name="Han C."/>
            <person name="Larimer F."/>
            <person name="Land M."/>
            <person name="Hauser L."/>
            <person name="Markowitz V."/>
            <person name="Cheng J.F."/>
            <person name="Hugenholtz P."/>
            <person name="Woyke T."/>
            <person name="Wu D."/>
            <person name="Gehrich-Schroeter G."/>
            <person name="Schneider S."/>
            <person name="Pukall S.R."/>
            <person name="Klenk H.P."/>
            <person name="Eisen J.A."/>
        </authorList>
    </citation>
    <scope>NUCLEOTIDE SEQUENCE [LARGE SCALE GENOMIC DNA]</scope>
    <source>
        <strain evidence="4">DSM 15894 / CECT 5975 / LMG 20990 / XIL07</strain>
    </source>
</reference>
<evidence type="ECO:0000256" key="1">
    <source>
        <dbReference type="SAM" id="MobiDB-lite"/>
    </source>
</evidence>
<organism evidence="3 4">
    <name type="scientific">Xylanimonas cellulosilytica (strain DSM 15894 / JCM 12276 / CECT 5975 / KCTC 9989 / LMG 20990 / NBRC 107835 / XIL07)</name>
    <dbReference type="NCBI Taxonomy" id="446471"/>
    <lineage>
        <taxon>Bacteria</taxon>
        <taxon>Bacillati</taxon>
        <taxon>Actinomycetota</taxon>
        <taxon>Actinomycetes</taxon>
        <taxon>Micrococcales</taxon>
        <taxon>Promicromonosporaceae</taxon>
        <taxon>Xylanimonas</taxon>
    </lineage>
</organism>
<reference evidence="3 4" key="2">
    <citation type="journal article" date="2010" name="Stand. Genomic Sci.">
        <title>Complete genome sequence of Xylanimonas cellulosilytica type strain (XIL07).</title>
        <authorList>
            <person name="Foster B."/>
            <person name="Pukall R."/>
            <person name="Abt B."/>
            <person name="Nolan M."/>
            <person name="Glavina Del Rio T."/>
            <person name="Chen F."/>
            <person name="Lucas S."/>
            <person name="Tice H."/>
            <person name="Pitluck S."/>
            <person name="Cheng J.-F."/>
            <person name="Chertkov O."/>
            <person name="Brettin T."/>
            <person name="Han C."/>
            <person name="Detter J.C."/>
            <person name="Bruce D."/>
            <person name="Goodwin L."/>
            <person name="Ivanova N."/>
            <person name="Mavromatis K."/>
            <person name="Pati A."/>
            <person name="Mikhailova N."/>
            <person name="Chen A."/>
            <person name="Palaniappan K."/>
            <person name="Land M."/>
            <person name="Hauser L."/>
            <person name="Chang Y.-J."/>
            <person name="Jeffries C.D."/>
            <person name="Chain P."/>
            <person name="Rohde M."/>
            <person name="Goeker M."/>
            <person name="Bristow J."/>
            <person name="Eisen J.A."/>
            <person name="Markowitz V."/>
            <person name="Hugenholtz P."/>
            <person name="Kyrpides N.C."/>
            <person name="Klenk H.-P."/>
            <person name="Lapidus A."/>
        </authorList>
    </citation>
    <scope>NUCLEOTIDE SEQUENCE [LARGE SCALE GENOMIC DNA]</scope>
    <source>
        <strain evidence="4">DSM 15894 / CECT 5975 / LMG 20990 / XIL07</strain>
    </source>
</reference>
<dbReference type="KEGG" id="xce:Xcel_3349"/>
<dbReference type="HOGENOM" id="CLU_2398924_0_0_11"/>
<evidence type="ECO:0000313" key="4">
    <source>
        <dbReference type="Proteomes" id="UP000002255"/>
    </source>
</evidence>
<feature type="transmembrane region" description="Helical" evidence="2">
    <location>
        <begin position="6"/>
        <end position="26"/>
    </location>
</feature>
<feature type="region of interest" description="Disordered" evidence="1">
    <location>
        <begin position="31"/>
        <end position="59"/>
    </location>
</feature>
<dbReference type="AlphaFoldDB" id="D1BRT2"/>
<gene>
    <name evidence="3" type="ordered locus">Xcel_3349</name>
</gene>
<proteinExistence type="predicted"/>
<sequence length="93" mass="10144">MIPIILGWIIPIVVAAGILLLVAGTFRKPERTREQMSGGTFPDAAGSSEEVAQMSHPATTLDERLTELDDLLRQGRITDMEHTAARARLLGTF</sequence>
<dbReference type="Proteomes" id="UP000002255">
    <property type="component" value="Chromosome"/>
</dbReference>
<evidence type="ECO:0008006" key="5">
    <source>
        <dbReference type="Google" id="ProtNLM"/>
    </source>
</evidence>